<keyword evidence="1" id="KW-0539">Nucleus</keyword>
<comment type="similarity">
    <text evidence="1">Belongs to the FHY3/FAR1 family.</text>
</comment>
<evidence type="ECO:0000256" key="1">
    <source>
        <dbReference type="RuleBase" id="RU367018"/>
    </source>
</evidence>
<dbReference type="PANTHER" id="PTHR31669">
    <property type="entry name" value="PROTEIN FAR1-RELATED SEQUENCE 10-RELATED"/>
    <property type="match status" value="1"/>
</dbReference>
<dbReference type="Proteomes" id="UP001428341">
    <property type="component" value="Unassembled WGS sequence"/>
</dbReference>
<proteinExistence type="inferred from homology"/>
<comment type="function">
    <text evidence="1">Putative transcription activator involved in regulating light control of development.</text>
</comment>
<dbReference type="PANTHER" id="PTHR31669:SF292">
    <property type="entry name" value="OS02G0262500 PROTEIN"/>
    <property type="match status" value="1"/>
</dbReference>
<sequence length="197" mass="22689">MYEDKHSWSEAYLKGYFFRGIRSTQRCEGFNGYLNQYVNRKQQLTDFVDQMARSMGRQREMESYDDYQSSNGKLSLTTHLREYEQQAGIYDYSGARMAETSCLWCLIVKVLADQLPLHEINHTFNNLVKAYVAICGHSSSGLVNLISLSVVKRSRPATRSTISFLFHVEASRALSRYLPLCWIWIAHVSNFSDAADV</sequence>
<keyword evidence="1" id="KW-0863">Zinc-finger</keyword>
<evidence type="ECO:0000313" key="2">
    <source>
        <dbReference type="EMBL" id="KAK9187711.1"/>
    </source>
</evidence>
<comment type="subcellular location">
    <subcellularLocation>
        <location evidence="1">Nucleus</location>
    </subcellularLocation>
</comment>
<keyword evidence="1" id="KW-0862">Zinc</keyword>
<evidence type="ECO:0000313" key="3">
    <source>
        <dbReference type="Proteomes" id="UP001428341"/>
    </source>
</evidence>
<dbReference type="GO" id="GO:0006355">
    <property type="term" value="P:regulation of DNA-templated transcription"/>
    <property type="evidence" value="ECO:0007669"/>
    <property type="project" value="UniProtKB-UniRule"/>
</dbReference>
<name>A0AAP0LVL0_9ROSI</name>
<dbReference type="EMBL" id="JBCGBO010000007">
    <property type="protein sequence ID" value="KAK9187711.1"/>
    <property type="molecule type" value="Genomic_DNA"/>
</dbReference>
<organism evidence="2 3">
    <name type="scientific">Citrus x changshan-huyou</name>
    <dbReference type="NCBI Taxonomy" id="2935761"/>
    <lineage>
        <taxon>Eukaryota</taxon>
        <taxon>Viridiplantae</taxon>
        <taxon>Streptophyta</taxon>
        <taxon>Embryophyta</taxon>
        <taxon>Tracheophyta</taxon>
        <taxon>Spermatophyta</taxon>
        <taxon>Magnoliopsida</taxon>
        <taxon>eudicotyledons</taxon>
        <taxon>Gunneridae</taxon>
        <taxon>Pentapetalae</taxon>
        <taxon>rosids</taxon>
        <taxon>malvids</taxon>
        <taxon>Sapindales</taxon>
        <taxon>Rutaceae</taxon>
        <taxon>Aurantioideae</taxon>
        <taxon>Citrus</taxon>
    </lineage>
</organism>
<dbReference type="InterPro" id="IPR031052">
    <property type="entry name" value="FHY3/FAR1"/>
</dbReference>
<keyword evidence="1" id="KW-0479">Metal-binding</keyword>
<keyword evidence="3" id="KW-1185">Reference proteome</keyword>
<dbReference type="GO" id="GO:0008270">
    <property type="term" value="F:zinc ion binding"/>
    <property type="evidence" value="ECO:0007669"/>
    <property type="project" value="UniProtKB-UniRule"/>
</dbReference>
<dbReference type="AlphaFoldDB" id="A0AAP0LVL0"/>
<reference evidence="2 3" key="1">
    <citation type="submission" date="2024-05" db="EMBL/GenBank/DDBJ databases">
        <title>Haplotype-resolved chromosome-level genome assembly of Huyou (Citrus changshanensis).</title>
        <authorList>
            <person name="Miao C."/>
            <person name="Chen W."/>
            <person name="Wu Y."/>
            <person name="Wang L."/>
            <person name="Zhao S."/>
            <person name="Grierson D."/>
            <person name="Xu C."/>
            <person name="Chen K."/>
        </authorList>
    </citation>
    <scope>NUCLEOTIDE SEQUENCE [LARGE SCALE GENOMIC DNA]</scope>
    <source>
        <strain evidence="2">01-14</strain>
        <tissue evidence="2">Leaf</tissue>
    </source>
</reference>
<comment type="caution">
    <text evidence="2">The sequence shown here is derived from an EMBL/GenBank/DDBJ whole genome shotgun (WGS) entry which is preliminary data.</text>
</comment>
<protein>
    <recommendedName>
        <fullName evidence="1">Protein FAR1-RELATED SEQUENCE</fullName>
    </recommendedName>
</protein>
<accession>A0AAP0LVL0</accession>
<gene>
    <name evidence="2" type="ORF">WN944_019109</name>
</gene>
<dbReference type="GO" id="GO:0005634">
    <property type="term" value="C:nucleus"/>
    <property type="evidence" value="ECO:0007669"/>
    <property type="project" value="UniProtKB-SubCell"/>
</dbReference>